<dbReference type="PANTHER" id="PTHR42711:SF5">
    <property type="entry name" value="ABC TRANSPORTER ATP-BINDING PROTEIN NATA"/>
    <property type="match status" value="1"/>
</dbReference>
<dbReference type="EMBL" id="CP013655">
    <property type="protein sequence ID" value="ALS36075.1"/>
    <property type="molecule type" value="Genomic_DNA"/>
</dbReference>
<evidence type="ECO:0000256" key="1">
    <source>
        <dbReference type="ARBA" id="ARBA00005417"/>
    </source>
</evidence>
<dbReference type="KEGG" id="erx:ATZ35_02530"/>
<keyword evidence="2" id="KW-0813">Transport</keyword>
<dbReference type="Gene3D" id="3.40.50.300">
    <property type="entry name" value="P-loop containing nucleotide triphosphate hydrolases"/>
    <property type="match status" value="1"/>
</dbReference>
<reference evidence="7" key="1">
    <citation type="submission" date="2015-12" db="EMBL/GenBank/DDBJ databases">
        <authorList>
            <person name="Lauer A."/>
            <person name="Humrighouse B."/>
            <person name="Loparev V."/>
            <person name="Shewmaker P.L."/>
            <person name="Whitney A.M."/>
            <person name="McLaughlin R.W."/>
        </authorList>
    </citation>
    <scope>NUCLEOTIDE SEQUENCE [LARGE SCALE GENOMIC DNA]</scope>
    <source>
        <strain evidence="7">LMG 26678</strain>
    </source>
</reference>
<dbReference type="PROSITE" id="PS50893">
    <property type="entry name" value="ABC_TRANSPORTER_2"/>
    <property type="match status" value="1"/>
</dbReference>
<dbReference type="RefSeq" id="WP_208929369.1">
    <property type="nucleotide sequence ID" value="NZ_CP013655.1"/>
</dbReference>
<proteinExistence type="inferred from homology"/>
<sequence>MKNIICVNNMSKRYKNGSEEILKNISFEVNYGETFGILGGNGAGKSTLIKILATMLLHDSGDVLVLDKNVIDQYEYIKNHINFVFGGENGMYFRLTSEEYLKYFSLLYKIDSHTIGSKIDHLLKVVGLLPYKNNKIETFSKGMIQRLHIARSLINDPKILFLDEPTIGLDPKGTEMLKNVIREISKNGVTVILTTHYMIEAENLCDRVLFLNKGEIELINSPSNLINNLSEKYSKFELIIKKSMITKLNTAFPEIIIKENKKMNTDFTNINCICSHHLNSKFLKYLEVECKINDSFIESKKMNLEDVFLYHFDLKIS</sequence>
<dbReference type="InterPro" id="IPR003439">
    <property type="entry name" value="ABC_transporter-like_ATP-bd"/>
</dbReference>
<evidence type="ECO:0000256" key="4">
    <source>
        <dbReference type="ARBA" id="ARBA00022840"/>
    </source>
</evidence>
<organism evidence="6 7">
    <name type="scientific">Enterococcus rotai</name>
    <dbReference type="NCBI Taxonomy" id="118060"/>
    <lineage>
        <taxon>Bacteria</taxon>
        <taxon>Bacillati</taxon>
        <taxon>Bacillota</taxon>
        <taxon>Bacilli</taxon>
        <taxon>Lactobacillales</taxon>
        <taxon>Enterococcaceae</taxon>
        <taxon>Enterococcus</taxon>
    </lineage>
</organism>
<dbReference type="InterPro" id="IPR050763">
    <property type="entry name" value="ABC_transporter_ATP-binding"/>
</dbReference>
<keyword evidence="7" id="KW-1185">Reference proteome</keyword>
<evidence type="ECO:0000256" key="3">
    <source>
        <dbReference type="ARBA" id="ARBA00022741"/>
    </source>
</evidence>
<accession>A0A0U2VEW5</accession>
<dbReference type="GO" id="GO:0005524">
    <property type="term" value="F:ATP binding"/>
    <property type="evidence" value="ECO:0007669"/>
    <property type="project" value="UniProtKB-KW"/>
</dbReference>
<keyword evidence="3" id="KW-0547">Nucleotide-binding</keyword>
<evidence type="ECO:0000256" key="2">
    <source>
        <dbReference type="ARBA" id="ARBA00022448"/>
    </source>
</evidence>
<comment type="similarity">
    <text evidence="1">Belongs to the ABC transporter superfamily.</text>
</comment>
<dbReference type="SUPFAM" id="SSF52540">
    <property type="entry name" value="P-loop containing nucleoside triphosphate hydrolases"/>
    <property type="match status" value="1"/>
</dbReference>
<name>A0A0U2VEW5_9ENTE</name>
<evidence type="ECO:0000313" key="7">
    <source>
        <dbReference type="Proteomes" id="UP000067523"/>
    </source>
</evidence>
<evidence type="ECO:0000313" key="6">
    <source>
        <dbReference type="EMBL" id="ALS36075.1"/>
    </source>
</evidence>
<dbReference type="SMART" id="SM00382">
    <property type="entry name" value="AAA"/>
    <property type="match status" value="1"/>
</dbReference>
<dbReference type="InterPro" id="IPR027417">
    <property type="entry name" value="P-loop_NTPase"/>
</dbReference>
<dbReference type="InterPro" id="IPR003593">
    <property type="entry name" value="AAA+_ATPase"/>
</dbReference>
<dbReference type="GO" id="GO:0016887">
    <property type="term" value="F:ATP hydrolysis activity"/>
    <property type="evidence" value="ECO:0007669"/>
    <property type="project" value="InterPro"/>
</dbReference>
<dbReference type="STRING" id="118060.ATZ35_02530"/>
<dbReference type="PANTHER" id="PTHR42711">
    <property type="entry name" value="ABC TRANSPORTER ATP-BINDING PROTEIN"/>
    <property type="match status" value="1"/>
</dbReference>
<dbReference type="CDD" id="cd03230">
    <property type="entry name" value="ABC_DR_subfamily_A"/>
    <property type="match status" value="1"/>
</dbReference>
<evidence type="ECO:0000259" key="5">
    <source>
        <dbReference type="PROSITE" id="PS50893"/>
    </source>
</evidence>
<dbReference type="Pfam" id="PF00005">
    <property type="entry name" value="ABC_tran"/>
    <property type="match status" value="1"/>
</dbReference>
<protein>
    <recommendedName>
        <fullName evidence="5">ABC transporter domain-containing protein</fullName>
    </recommendedName>
</protein>
<dbReference type="Proteomes" id="UP000067523">
    <property type="component" value="Chromosome"/>
</dbReference>
<keyword evidence="4" id="KW-0067">ATP-binding</keyword>
<gene>
    <name evidence="6" type="ORF">ATZ35_02530</name>
</gene>
<feature type="domain" description="ABC transporter" evidence="5">
    <location>
        <begin position="5"/>
        <end position="238"/>
    </location>
</feature>
<dbReference type="AlphaFoldDB" id="A0A0U2VEW5"/>